<organism evidence="2 3">
    <name type="scientific">Diploptera punctata</name>
    <name type="common">Pacific beetle cockroach</name>
    <dbReference type="NCBI Taxonomy" id="6984"/>
    <lineage>
        <taxon>Eukaryota</taxon>
        <taxon>Metazoa</taxon>
        <taxon>Ecdysozoa</taxon>
        <taxon>Arthropoda</taxon>
        <taxon>Hexapoda</taxon>
        <taxon>Insecta</taxon>
        <taxon>Pterygota</taxon>
        <taxon>Neoptera</taxon>
        <taxon>Polyneoptera</taxon>
        <taxon>Dictyoptera</taxon>
        <taxon>Blattodea</taxon>
        <taxon>Blaberoidea</taxon>
        <taxon>Blaberidae</taxon>
        <taxon>Diplopterinae</taxon>
        <taxon>Diploptera</taxon>
    </lineage>
</organism>
<dbReference type="Proteomes" id="UP001233999">
    <property type="component" value="Unassembled WGS sequence"/>
</dbReference>
<name>A0AAD8AAL4_DIPPU</name>
<feature type="region of interest" description="Disordered" evidence="1">
    <location>
        <begin position="1"/>
        <end position="81"/>
    </location>
</feature>
<keyword evidence="3" id="KW-1185">Reference proteome</keyword>
<reference evidence="2" key="1">
    <citation type="journal article" date="2023" name="IScience">
        <title>Live-bearing cockroach genome reveals convergent evolutionary mechanisms linked to viviparity in insects and beyond.</title>
        <authorList>
            <person name="Fouks B."/>
            <person name="Harrison M.C."/>
            <person name="Mikhailova A.A."/>
            <person name="Marchal E."/>
            <person name="English S."/>
            <person name="Carruthers M."/>
            <person name="Jennings E.C."/>
            <person name="Chiamaka E.L."/>
            <person name="Frigard R.A."/>
            <person name="Pippel M."/>
            <person name="Attardo G.M."/>
            <person name="Benoit J.B."/>
            <person name="Bornberg-Bauer E."/>
            <person name="Tobe S.S."/>
        </authorList>
    </citation>
    <scope>NUCLEOTIDE SEQUENCE</scope>
    <source>
        <strain evidence="2">Stay&amp;Tobe</strain>
    </source>
</reference>
<accession>A0AAD8AAL4</accession>
<evidence type="ECO:0000313" key="2">
    <source>
        <dbReference type="EMBL" id="KAJ9595565.1"/>
    </source>
</evidence>
<comment type="caution">
    <text evidence="2">The sequence shown here is derived from an EMBL/GenBank/DDBJ whole genome shotgun (WGS) entry which is preliminary data.</text>
</comment>
<feature type="non-terminal residue" evidence="2">
    <location>
        <position position="1"/>
    </location>
</feature>
<proteinExistence type="predicted"/>
<dbReference type="EMBL" id="JASPKZ010002329">
    <property type="protein sequence ID" value="KAJ9595565.1"/>
    <property type="molecule type" value="Genomic_DNA"/>
</dbReference>
<dbReference type="AlphaFoldDB" id="A0AAD8AAL4"/>
<evidence type="ECO:0000313" key="3">
    <source>
        <dbReference type="Proteomes" id="UP001233999"/>
    </source>
</evidence>
<feature type="compositionally biased region" description="Low complexity" evidence="1">
    <location>
        <begin position="12"/>
        <end position="55"/>
    </location>
</feature>
<protein>
    <submittedName>
        <fullName evidence="2">Uncharacterized protein</fullName>
    </submittedName>
</protein>
<evidence type="ECO:0000256" key="1">
    <source>
        <dbReference type="SAM" id="MobiDB-lite"/>
    </source>
</evidence>
<gene>
    <name evidence="2" type="ORF">L9F63_013233</name>
</gene>
<reference evidence="2" key="2">
    <citation type="submission" date="2023-05" db="EMBL/GenBank/DDBJ databases">
        <authorList>
            <person name="Fouks B."/>
        </authorList>
    </citation>
    <scope>NUCLEOTIDE SEQUENCE</scope>
    <source>
        <strain evidence="2">Stay&amp;Tobe</strain>
        <tissue evidence="2">Testes</tissue>
    </source>
</reference>
<sequence>MVTITENPTQPPSSSITITTPGTTSSHATQTTSSFVTSSLGSQSSSTSTPPTSTTGANRGTTRSRGVIFPSVKNKPSPANTTFTTDLIASIKDVKDIKSVVNDFESTEALAVRQCNFTREL</sequence>